<gene>
    <name evidence="1" type="ORF">OIH86_14635</name>
</gene>
<comment type="caution">
    <text evidence="1">The sequence shown here is derived from an EMBL/GenBank/DDBJ whole genome shotgun (WGS) entry which is preliminary data.</text>
</comment>
<name>A0ABT3DJP0_9BACI</name>
<dbReference type="Proteomes" id="UP001526147">
    <property type="component" value="Unassembled WGS sequence"/>
</dbReference>
<proteinExistence type="predicted"/>
<reference evidence="1 2" key="1">
    <citation type="submission" date="2022-10" db="EMBL/GenBank/DDBJ databases">
        <title>Draft genome assembly of moderately radiation resistant bacterium Metabacillus halosaccharovorans.</title>
        <authorList>
            <person name="Pal S."/>
            <person name="Gopinathan A."/>
        </authorList>
    </citation>
    <scope>NUCLEOTIDE SEQUENCE [LARGE SCALE GENOMIC DNA]</scope>
    <source>
        <strain evidence="1 2">VITHBRA001</strain>
    </source>
</reference>
<dbReference type="EMBL" id="JAOYEY010000043">
    <property type="protein sequence ID" value="MCV9886872.1"/>
    <property type="molecule type" value="Genomic_DNA"/>
</dbReference>
<dbReference type="RefSeq" id="WP_078431284.1">
    <property type="nucleotide sequence ID" value="NZ_JAOYEY010000043.1"/>
</dbReference>
<evidence type="ECO:0000313" key="2">
    <source>
        <dbReference type="Proteomes" id="UP001526147"/>
    </source>
</evidence>
<sequence>MSKGSYEIKVNHGAKIVEMYIGGTFTPTDVQNFVSDYQKEVSAINAPVYTLEIDCSYMDLLKQEMIPSLENSYKMYKESGFKKVIFKIKQNPVLKLQLNRLARNTGLTNAEVIEG</sequence>
<evidence type="ECO:0008006" key="3">
    <source>
        <dbReference type="Google" id="ProtNLM"/>
    </source>
</evidence>
<keyword evidence="2" id="KW-1185">Reference proteome</keyword>
<organism evidence="1 2">
    <name type="scientific">Metabacillus halosaccharovorans</name>
    <dbReference type="NCBI Taxonomy" id="930124"/>
    <lineage>
        <taxon>Bacteria</taxon>
        <taxon>Bacillati</taxon>
        <taxon>Bacillota</taxon>
        <taxon>Bacilli</taxon>
        <taxon>Bacillales</taxon>
        <taxon>Bacillaceae</taxon>
        <taxon>Metabacillus</taxon>
    </lineage>
</organism>
<accession>A0ABT3DJP0</accession>
<protein>
    <recommendedName>
        <fullName evidence="3">STAS domain-containing protein</fullName>
    </recommendedName>
</protein>
<evidence type="ECO:0000313" key="1">
    <source>
        <dbReference type="EMBL" id="MCV9886872.1"/>
    </source>
</evidence>